<name>E3ST16_9CAUD</name>
<evidence type="ECO:0000313" key="2">
    <source>
        <dbReference type="Proteomes" id="UP000006538"/>
    </source>
</evidence>
<reference evidence="1 2" key="1">
    <citation type="journal article" date="2010" name="Environ. Microbiol.">
        <title>Genomic analysis of oceanic cyanobacterial myoviruses compared with T4-like myoviruses from diverse hosts and environments.</title>
        <authorList>
            <person name="Sullivan M.B."/>
            <person name="Huang K.H."/>
            <person name="Ignacio-Espinoza J.C."/>
            <person name="Berlin A.M."/>
            <person name="Kelly L."/>
            <person name="Weigele P.R."/>
            <person name="DeFrancesco A.S."/>
            <person name="Kern S.E."/>
            <person name="Thompson L.R."/>
            <person name="Young S."/>
            <person name="Yandava C."/>
            <person name="Fu R."/>
            <person name="Krastins B."/>
            <person name="Chase M."/>
            <person name="Sarracino D."/>
            <person name="Osburne M.S."/>
            <person name="Henn M.R."/>
            <person name="Chisholm S.W."/>
        </authorList>
    </citation>
    <scope>NUCLEOTIDE SEQUENCE [LARGE SCALE GENOMIC DNA]</scope>
    <source>
        <strain evidence="1">M4-259</strain>
    </source>
</reference>
<dbReference type="EMBL" id="GU075905">
    <property type="protein sequence ID" value="ADO99944.1"/>
    <property type="molecule type" value="Genomic_DNA"/>
</dbReference>
<dbReference type="GeneID" id="10328037"/>
<keyword evidence="2" id="KW-1185">Reference proteome</keyword>
<dbReference type="Proteomes" id="UP000006538">
    <property type="component" value="Segment"/>
</dbReference>
<proteinExistence type="predicted"/>
<gene>
    <name evidence="1" type="ORF">PHM2_166</name>
</gene>
<sequence length="73" mass="8249">MTYFADTFGYDAWFDENIPEAQYGSLQCWIANEKTQPWSNAYDMTIHSIMYEIATANGLLLGSSEENLARGDA</sequence>
<dbReference type="KEGG" id="vg:10328037"/>
<dbReference type="RefSeq" id="YP_004323535.1">
    <property type="nucleotide sequence ID" value="NC_015284.1"/>
</dbReference>
<accession>E3ST16</accession>
<evidence type="ECO:0000313" key="1">
    <source>
        <dbReference type="EMBL" id="ADO99944.1"/>
    </source>
</evidence>
<protein>
    <submittedName>
        <fullName evidence="1">Uncharacterized protein</fullName>
    </submittedName>
</protein>
<organism evidence="1 2">
    <name type="scientific">Prochlorococcus phage P-HM2</name>
    <dbReference type="NCBI Taxonomy" id="445696"/>
    <lineage>
        <taxon>Viruses</taxon>
        <taxon>Duplodnaviria</taxon>
        <taxon>Heunggongvirae</taxon>
        <taxon>Uroviricota</taxon>
        <taxon>Caudoviricetes</taxon>
        <taxon>Eurybiavirus</taxon>
        <taxon>Eurybiavirus PHM2</taxon>
    </lineage>
</organism>